<sequence length="85" mass="9085">MPGTLVHRSLDPTGARTVTAALSRTSDRYAWTTTAGLVQLPGVHDPCGGLAGEFRLLGLHSTAWRLRHLTTSPPDDSHHTATFPA</sequence>
<dbReference type="Proteomes" id="UP001612415">
    <property type="component" value="Unassembled WGS sequence"/>
</dbReference>
<accession>A0ABW7XXI2</accession>
<proteinExistence type="predicted"/>
<comment type="caution">
    <text evidence="1">The sequence shown here is derived from an EMBL/GenBank/DDBJ whole genome shotgun (WGS) entry which is preliminary data.</text>
</comment>
<evidence type="ECO:0000313" key="1">
    <source>
        <dbReference type="EMBL" id="MFI5674458.1"/>
    </source>
</evidence>
<dbReference type="EMBL" id="JBITDC010000002">
    <property type="protein sequence ID" value="MFI5674458.1"/>
    <property type="molecule type" value="Genomic_DNA"/>
</dbReference>
<dbReference type="RefSeq" id="WP_398655386.1">
    <property type="nucleotide sequence ID" value="NZ_JBITDC010000002.1"/>
</dbReference>
<name>A0ABW7XXI2_STRCE</name>
<reference evidence="1 2" key="1">
    <citation type="submission" date="2024-10" db="EMBL/GenBank/DDBJ databases">
        <title>The Natural Products Discovery Center: Release of the First 8490 Sequenced Strains for Exploring Actinobacteria Biosynthetic Diversity.</title>
        <authorList>
            <person name="Kalkreuter E."/>
            <person name="Kautsar S.A."/>
            <person name="Yang D."/>
            <person name="Bader C.D."/>
            <person name="Teijaro C.N."/>
            <person name="Fluegel L."/>
            <person name="Davis C.M."/>
            <person name="Simpson J.R."/>
            <person name="Lauterbach L."/>
            <person name="Steele A.D."/>
            <person name="Gui C."/>
            <person name="Meng S."/>
            <person name="Li G."/>
            <person name="Viehrig K."/>
            <person name="Ye F."/>
            <person name="Su P."/>
            <person name="Kiefer A.F."/>
            <person name="Nichols A."/>
            <person name="Cepeda A.J."/>
            <person name="Yan W."/>
            <person name="Fan B."/>
            <person name="Jiang Y."/>
            <person name="Adhikari A."/>
            <person name="Zheng C.-J."/>
            <person name="Schuster L."/>
            <person name="Cowan T.M."/>
            <person name="Smanski M.J."/>
            <person name="Chevrette M.G."/>
            <person name="De Carvalho L.P.S."/>
            <person name="Shen B."/>
        </authorList>
    </citation>
    <scope>NUCLEOTIDE SEQUENCE [LARGE SCALE GENOMIC DNA]</scope>
    <source>
        <strain evidence="1 2">NPDC051599</strain>
    </source>
</reference>
<protein>
    <submittedName>
        <fullName evidence="1">Uncharacterized protein</fullName>
    </submittedName>
</protein>
<gene>
    <name evidence="1" type="ORF">ACIA8P_07295</name>
</gene>
<evidence type="ECO:0000313" key="2">
    <source>
        <dbReference type="Proteomes" id="UP001612415"/>
    </source>
</evidence>
<keyword evidence="2" id="KW-1185">Reference proteome</keyword>
<organism evidence="1 2">
    <name type="scientific">Streptomyces cellulosae</name>
    <dbReference type="NCBI Taxonomy" id="1968"/>
    <lineage>
        <taxon>Bacteria</taxon>
        <taxon>Bacillati</taxon>
        <taxon>Actinomycetota</taxon>
        <taxon>Actinomycetes</taxon>
        <taxon>Kitasatosporales</taxon>
        <taxon>Streptomycetaceae</taxon>
        <taxon>Streptomyces</taxon>
    </lineage>
</organism>